<dbReference type="RefSeq" id="WP_103914403.1">
    <property type="nucleotide sequence ID" value="NZ_FNUS01000006.1"/>
</dbReference>
<reference evidence="2" key="1">
    <citation type="submission" date="2016-10" db="EMBL/GenBank/DDBJ databases">
        <authorList>
            <person name="Varghese N."/>
            <person name="Submissions S."/>
        </authorList>
    </citation>
    <scope>NUCLEOTIDE SEQUENCE [LARGE SCALE GENOMIC DNA]</scope>
    <source>
        <strain evidence="2">DSM 21580</strain>
    </source>
</reference>
<keyword evidence="2" id="KW-1185">Reference proteome</keyword>
<dbReference type="Proteomes" id="UP000236738">
    <property type="component" value="Unassembled WGS sequence"/>
</dbReference>
<evidence type="ECO:0008006" key="3">
    <source>
        <dbReference type="Google" id="ProtNLM"/>
    </source>
</evidence>
<proteinExistence type="predicted"/>
<dbReference type="EMBL" id="FNUS01000006">
    <property type="protein sequence ID" value="SEG50608.1"/>
    <property type="molecule type" value="Genomic_DNA"/>
</dbReference>
<organism evidence="1 2">
    <name type="scientific">Halpernia humi</name>
    <dbReference type="NCBI Taxonomy" id="493375"/>
    <lineage>
        <taxon>Bacteria</taxon>
        <taxon>Pseudomonadati</taxon>
        <taxon>Bacteroidota</taxon>
        <taxon>Flavobacteriia</taxon>
        <taxon>Flavobacteriales</taxon>
        <taxon>Weeksellaceae</taxon>
        <taxon>Chryseobacterium group</taxon>
        <taxon>Halpernia</taxon>
    </lineage>
</organism>
<sequence length="122" mass="14153">MRKLKFYFLGFIPGLLLVLFILNKKGASCSYFPSARVKAETLTKTFILEDNFKQELTAQNIDETFLKDSILTNGEIDFERSNAQEKPCPHYLISYPKNHPKYEVEFDKCKETATFSSLKTIR</sequence>
<evidence type="ECO:0000313" key="2">
    <source>
        <dbReference type="Proteomes" id="UP000236738"/>
    </source>
</evidence>
<dbReference type="OrthoDB" id="1466970at2"/>
<protein>
    <recommendedName>
        <fullName evidence="3">DUF4258 domain-containing protein</fullName>
    </recommendedName>
</protein>
<dbReference type="AlphaFoldDB" id="A0A1H6APG8"/>
<name>A0A1H6APG8_9FLAO</name>
<accession>A0A1H6APG8</accession>
<gene>
    <name evidence="1" type="ORF">SAMN05421847_2546</name>
</gene>
<evidence type="ECO:0000313" key="1">
    <source>
        <dbReference type="EMBL" id="SEG50608.1"/>
    </source>
</evidence>